<keyword evidence="7 9" id="KW-0573">Peptidoglycan synthesis</keyword>
<dbReference type="Pfam" id="PF03734">
    <property type="entry name" value="YkuD"/>
    <property type="match status" value="1"/>
</dbReference>
<protein>
    <submittedName>
        <fullName evidence="12">Putative peptidoglycan binding domain-containing protein</fullName>
    </submittedName>
</protein>
<dbReference type="GO" id="GO:0071555">
    <property type="term" value="P:cell wall organization"/>
    <property type="evidence" value="ECO:0007669"/>
    <property type="project" value="UniProtKB-UniRule"/>
</dbReference>
<evidence type="ECO:0000256" key="4">
    <source>
        <dbReference type="ARBA" id="ARBA00022679"/>
    </source>
</evidence>
<evidence type="ECO:0000313" key="12">
    <source>
        <dbReference type="EMBL" id="SMC22877.1"/>
    </source>
</evidence>
<dbReference type="InterPro" id="IPR036366">
    <property type="entry name" value="PGBDSf"/>
</dbReference>
<comment type="pathway">
    <text evidence="1 9">Cell wall biogenesis; peptidoglycan biosynthesis.</text>
</comment>
<gene>
    <name evidence="12" type="ORF">SAMN02745134_01747</name>
</gene>
<keyword evidence="6 9" id="KW-0133">Cell shape</keyword>
<evidence type="ECO:0000256" key="3">
    <source>
        <dbReference type="ARBA" id="ARBA00022676"/>
    </source>
</evidence>
<dbReference type="Pfam" id="PF01471">
    <property type="entry name" value="PG_binding_1"/>
    <property type="match status" value="1"/>
</dbReference>
<dbReference type="GO" id="GO:0008360">
    <property type="term" value="P:regulation of cell shape"/>
    <property type="evidence" value="ECO:0007669"/>
    <property type="project" value="UniProtKB-UniRule"/>
</dbReference>
<keyword evidence="8 9" id="KW-0961">Cell wall biogenesis/degradation</keyword>
<evidence type="ECO:0000256" key="9">
    <source>
        <dbReference type="PROSITE-ProRule" id="PRU01373"/>
    </source>
</evidence>
<keyword evidence="3" id="KW-0328">Glycosyltransferase</keyword>
<dbReference type="PROSITE" id="PS52029">
    <property type="entry name" value="LD_TPASE"/>
    <property type="match status" value="1"/>
</dbReference>
<feature type="active site" description="Nucleophile" evidence="9">
    <location>
        <position position="120"/>
    </location>
</feature>
<feature type="signal peptide" evidence="10">
    <location>
        <begin position="1"/>
        <end position="23"/>
    </location>
</feature>
<dbReference type="InterPro" id="IPR005490">
    <property type="entry name" value="LD_TPept_cat_dom"/>
</dbReference>
<evidence type="ECO:0000313" key="13">
    <source>
        <dbReference type="Proteomes" id="UP000192468"/>
    </source>
</evidence>
<comment type="similarity">
    <text evidence="2">Belongs to the YkuD family.</text>
</comment>
<feature type="chain" id="PRO_5013139649" evidence="10">
    <location>
        <begin position="24"/>
        <end position="225"/>
    </location>
</feature>
<dbReference type="Proteomes" id="UP000192468">
    <property type="component" value="Unassembled WGS sequence"/>
</dbReference>
<accession>A0A1W1XGC2</accession>
<evidence type="ECO:0000256" key="2">
    <source>
        <dbReference type="ARBA" id="ARBA00005992"/>
    </source>
</evidence>
<keyword evidence="10" id="KW-0732">Signal</keyword>
<name>A0A1W1XGC2_9CLOT</name>
<organism evidence="12 13">
    <name type="scientific">Clostridium acidisoli DSM 12555</name>
    <dbReference type="NCBI Taxonomy" id="1121291"/>
    <lineage>
        <taxon>Bacteria</taxon>
        <taxon>Bacillati</taxon>
        <taxon>Bacillota</taxon>
        <taxon>Clostridia</taxon>
        <taxon>Eubacteriales</taxon>
        <taxon>Clostridiaceae</taxon>
        <taxon>Clostridium</taxon>
    </lineage>
</organism>
<dbReference type="PANTHER" id="PTHR30582:SF24">
    <property type="entry name" value="L,D-TRANSPEPTIDASE ERFK_SRFK-RELATED"/>
    <property type="match status" value="1"/>
</dbReference>
<reference evidence="12 13" key="1">
    <citation type="submission" date="2017-04" db="EMBL/GenBank/DDBJ databases">
        <authorList>
            <person name="Afonso C.L."/>
            <person name="Miller P.J."/>
            <person name="Scott M.A."/>
            <person name="Spackman E."/>
            <person name="Goraichik I."/>
            <person name="Dimitrov K.M."/>
            <person name="Suarez D.L."/>
            <person name="Swayne D.E."/>
        </authorList>
    </citation>
    <scope>NUCLEOTIDE SEQUENCE [LARGE SCALE GENOMIC DNA]</scope>
    <source>
        <strain evidence="12 13">DSM 12555</strain>
    </source>
</reference>
<evidence type="ECO:0000256" key="10">
    <source>
        <dbReference type="SAM" id="SignalP"/>
    </source>
</evidence>
<dbReference type="GO" id="GO:0018104">
    <property type="term" value="P:peptidoglycan-protein cross-linking"/>
    <property type="evidence" value="ECO:0007669"/>
    <property type="project" value="TreeGrafter"/>
</dbReference>
<dbReference type="SUPFAM" id="SSF141523">
    <property type="entry name" value="L,D-transpeptidase catalytic domain-like"/>
    <property type="match status" value="1"/>
</dbReference>
<dbReference type="AlphaFoldDB" id="A0A1W1XGC2"/>
<dbReference type="Gene3D" id="1.10.101.10">
    <property type="entry name" value="PGBD-like superfamily/PGBD"/>
    <property type="match status" value="1"/>
</dbReference>
<evidence type="ECO:0000256" key="1">
    <source>
        <dbReference type="ARBA" id="ARBA00004752"/>
    </source>
</evidence>
<keyword evidence="4" id="KW-0808">Transferase</keyword>
<proteinExistence type="inferred from homology"/>
<keyword evidence="5" id="KW-0378">Hydrolase</keyword>
<feature type="active site" description="Proton donor/acceptor" evidence="9">
    <location>
        <position position="104"/>
    </location>
</feature>
<dbReference type="GO" id="GO:0071972">
    <property type="term" value="F:peptidoglycan L,D-transpeptidase activity"/>
    <property type="evidence" value="ECO:0007669"/>
    <property type="project" value="TreeGrafter"/>
</dbReference>
<dbReference type="STRING" id="1121291.SAMN02745134_01747"/>
<dbReference type="InterPro" id="IPR036365">
    <property type="entry name" value="PGBD-like_sf"/>
</dbReference>
<sequence>MNFKKIFILAICFLLINCTYVNAATINSPYNKTYVILIDLNENRLFLIKNNSKKIIKSYPVASGKKSTPSPIGTWKIIDKGAWSNGFGTRWMGLNVPWGKYGIHGTNKPQSIGSPASMGCIRMNNNDVEDLYDKVSLGTVVIVYGGPFGLQYNNLRVLLPGNTGSDVFQVQKTLKSRGYYSNSLDGIYGDNLKKAIIKFEMDNKLNITHNINYELYKSLGMAPFE</sequence>
<dbReference type="GO" id="GO:0016757">
    <property type="term" value="F:glycosyltransferase activity"/>
    <property type="evidence" value="ECO:0007669"/>
    <property type="project" value="UniProtKB-KW"/>
</dbReference>
<evidence type="ECO:0000259" key="11">
    <source>
        <dbReference type="PROSITE" id="PS52029"/>
    </source>
</evidence>
<feature type="domain" description="L,D-TPase catalytic" evidence="11">
    <location>
        <begin position="34"/>
        <end position="144"/>
    </location>
</feature>
<dbReference type="Gene3D" id="2.40.440.10">
    <property type="entry name" value="L,D-transpeptidase catalytic domain-like"/>
    <property type="match status" value="1"/>
</dbReference>
<dbReference type="GO" id="GO:0005576">
    <property type="term" value="C:extracellular region"/>
    <property type="evidence" value="ECO:0007669"/>
    <property type="project" value="TreeGrafter"/>
</dbReference>
<dbReference type="UniPathway" id="UPA00219"/>
<evidence type="ECO:0000256" key="8">
    <source>
        <dbReference type="ARBA" id="ARBA00023316"/>
    </source>
</evidence>
<dbReference type="InterPro" id="IPR050979">
    <property type="entry name" value="LD-transpeptidase"/>
</dbReference>
<dbReference type="InterPro" id="IPR002477">
    <property type="entry name" value="Peptidoglycan-bd-like"/>
</dbReference>
<evidence type="ECO:0000256" key="5">
    <source>
        <dbReference type="ARBA" id="ARBA00022801"/>
    </source>
</evidence>
<dbReference type="CDD" id="cd16913">
    <property type="entry name" value="YkuD_like"/>
    <property type="match status" value="1"/>
</dbReference>
<dbReference type="InterPro" id="IPR038063">
    <property type="entry name" value="Transpep_catalytic_dom"/>
</dbReference>
<keyword evidence="13" id="KW-1185">Reference proteome</keyword>
<dbReference type="EMBL" id="FWXH01000004">
    <property type="protein sequence ID" value="SMC22877.1"/>
    <property type="molecule type" value="Genomic_DNA"/>
</dbReference>
<dbReference type="SUPFAM" id="SSF47090">
    <property type="entry name" value="PGBD-like"/>
    <property type="match status" value="1"/>
</dbReference>
<evidence type="ECO:0000256" key="6">
    <source>
        <dbReference type="ARBA" id="ARBA00022960"/>
    </source>
</evidence>
<dbReference type="PANTHER" id="PTHR30582">
    <property type="entry name" value="L,D-TRANSPEPTIDASE"/>
    <property type="match status" value="1"/>
</dbReference>
<evidence type="ECO:0000256" key="7">
    <source>
        <dbReference type="ARBA" id="ARBA00022984"/>
    </source>
</evidence>